<dbReference type="Proteomes" id="UP000037269">
    <property type="component" value="Unassembled WGS sequence"/>
</dbReference>
<keyword evidence="2" id="KW-1185">Reference proteome</keyword>
<dbReference type="PATRIC" id="fig|47500.8.peg.6745"/>
<dbReference type="GeneID" id="42307846"/>
<reference evidence="1 2" key="1">
    <citation type="submission" date="2015-07" db="EMBL/GenBank/DDBJ databases">
        <title>Fjat-14205 dsm 2895.</title>
        <authorList>
            <person name="Liu B."/>
            <person name="Wang J."/>
            <person name="Zhu Y."/>
            <person name="Liu G."/>
            <person name="Chen Q."/>
            <person name="Chen Z."/>
            <person name="Lan J."/>
            <person name="Che J."/>
            <person name="Ge C."/>
            <person name="Shi H."/>
            <person name="Pan Z."/>
            <person name="Liu X."/>
        </authorList>
    </citation>
    <scope>NUCLEOTIDE SEQUENCE [LARGE SCALE GENOMIC DNA]</scope>
    <source>
        <strain evidence="1 2">DSM 2895</strain>
    </source>
</reference>
<gene>
    <name evidence="1" type="ORF">AF333_22165</name>
</gene>
<comment type="caution">
    <text evidence="1">The sequence shown here is derived from an EMBL/GenBank/DDBJ whole genome shotgun (WGS) entry which is preliminary data.</text>
</comment>
<protein>
    <submittedName>
        <fullName evidence="1">Uncharacterized protein</fullName>
    </submittedName>
</protein>
<sequence>MKTFCELLREVDKENVIKFIVSYNNDAKNNYDEFSSMFDELLTLQPVENKNSTTIKAKFIEQDELVTVHIKI</sequence>
<name>A0A0D1WBD1_ANEMI</name>
<evidence type="ECO:0000313" key="1">
    <source>
        <dbReference type="EMBL" id="KON97737.1"/>
    </source>
</evidence>
<dbReference type="STRING" id="47500.AF333_22165"/>
<dbReference type="AlphaFoldDB" id="A0A0D1WBD1"/>
<proteinExistence type="predicted"/>
<dbReference type="EMBL" id="LGUG01000004">
    <property type="protein sequence ID" value="KON97737.1"/>
    <property type="molecule type" value="Genomic_DNA"/>
</dbReference>
<organism evidence="1 2">
    <name type="scientific">Aneurinibacillus migulanus</name>
    <name type="common">Bacillus migulanus</name>
    <dbReference type="NCBI Taxonomy" id="47500"/>
    <lineage>
        <taxon>Bacteria</taxon>
        <taxon>Bacillati</taxon>
        <taxon>Bacillota</taxon>
        <taxon>Bacilli</taxon>
        <taxon>Bacillales</taxon>
        <taxon>Paenibacillaceae</taxon>
        <taxon>Aneurinibacillus group</taxon>
        <taxon>Aneurinibacillus</taxon>
    </lineage>
</organism>
<evidence type="ECO:0000313" key="2">
    <source>
        <dbReference type="Proteomes" id="UP000037269"/>
    </source>
</evidence>
<accession>A0A0D1WBD1</accession>
<dbReference type="RefSeq" id="WP_043065893.1">
    <property type="nucleotide sequence ID" value="NZ_CCMI01000058.1"/>
</dbReference>